<evidence type="ECO:0000313" key="5">
    <source>
        <dbReference type="Proteomes" id="UP000760545"/>
    </source>
</evidence>
<dbReference type="EMBL" id="JAAVJS010000025">
    <property type="protein sequence ID" value="NJX16674.1"/>
    <property type="molecule type" value="Genomic_DNA"/>
</dbReference>
<accession>A0ABX1DE97</accession>
<reference evidence="4 5" key="1">
    <citation type="submission" date="2020-03" db="EMBL/GenBank/DDBJ databases">
        <title>Tamlana sp. nov, isolated from XXX.</title>
        <authorList>
            <person name="Cao W.R."/>
        </authorList>
    </citation>
    <scope>NUCLEOTIDE SEQUENCE [LARGE SCALE GENOMIC DNA]</scope>
    <source>
        <strain evidence="4 5">HST1-43</strain>
    </source>
</reference>
<feature type="domain" description="Secretion system C-terminal sorting" evidence="3">
    <location>
        <begin position="308"/>
        <end position="378"/>
    </location>
</feature>
<dbReference type="RefSeq" id="WP_167919466.1">
    <property type="nucleotide sequence ID" value="NZ_JAAVJS010000025.1"/>
</dbReference>
<dbReference type="Pfam" id="PF18962">
    <property type="entry name" value="Por_Secre_tail"/>
    <property type="match status" value="1"/>
</dbReference>
<gene>
    <name evidence="4" type="ORF">HC176_14370</name>
</gene>
<dbReference type="InterPro" id="IPR028974">
    <property type="entry name" value="TSP_type-3_rpt"/>
</dbReference>
<dbReference type="InterPro" id="IPR026444">
    <property type="entry name" value="Secre_tail"/>
</dbReference>
<keyword evidence="1 2" id="KW-0732">Signal</keyword>
<dbReference type="NCBIfam" id="TIGR04183">
    <property type="entry name" value="Por_Secre_tail"/>
    <property type="match status" value="1"/>
</dbReference>
<proteinExistence type="predicted"/>
<dbReference type="Proteomes" id="UP000760545">
    <property type="component" value="Unassembled WGS sequence"/>
</dbReference>
<evidence type="ECO:0000256" key="1">
    <source>
        <dbReference type="ARBA" id="ARBA00022729"/>
    </source>
</evidence>
<evidence type="ECO:0000259" key="3">
    <source>
        <dbReference type="Pfam" id="PF18962"/>
    </source>
</evidence>
<name>A0ABX1DE97_9FLAO</name>
<comment type="caution">
    <text evidence="4">The sequence shown here is derived from an EMBL/GenBank/DDBJ whole genome shotgun (WGS) entry which is preliminary data.</text>
</comment>
<evidence type="ECO:0000313" key="4">
    <source>
        <dbReference type="EMBL" id="NJX16674.1"/>
    </source>
</evidence>
<keyword evidence="5" id="KW-1185">Reference proteome</keyword>
<evidence type="ECO:0000256" key="2">
    <source>
        <dbReference type="SAM" id="SignalP"/>
    </source>
</evidence>
<feature type="chain" id="PRO_5046128704" evidence="2">
    <location>
        <begin position="21"/>
        <end position="380"/>
    </location>
</feature>
<protein>
    <submittedName>
        <fullName evidence="4">T9SS type A sorting domain-containing protein</fullName>
    </submittedName>
</protein>
<feature type="signal peptide" evidence="2">
    <location>
        <begin position="1"/>
        <end position="20"/>
    </location>
</feature>
<dbReference type="Gene3D" id="4.10.1080.10">
    <property type="entry name" value="TSP type-3 repeat"/>
    <property type="match status" value="1"/>
</dbReference>
<organism evidence="4 5">
    <name type="scientific">Tamlana crocina</name>
    <dbReference type="NCBI Taxonomy" id="393006"/>
    <lineage>
        <taxon>Bacteria</taxon>
        <taxon>Pseudomonadati</taxon>
        <taxon>Bacteroidota</taxon>
        <taxon>Flavobacteriia</taxon>
        <taxon>Flavobacteriales</taxon>
        <taxon>Flavobacteriaceae</taxon>
        <taxon>Tamlana</taxon>
    </lineage>
</organism>
<sequence>MKKNYSLIIIQLLLSLGAFAQVVVYPSVNDSNVLGASCADLHYVNPIVIGHQNNVSVAYYISMSNAQNEINALPRFYQPISNPQTIYARVDSNVDSNFAIEECTLISEEVGGGPPPGITPCYFDVCDMDGNGSEEVYLNNLQCKYSGYGFPTGTFCASSDDDIETTFYLSRSDAENETNPINEVYTISSSQTFYRKIKNTTTNEFLIDDLLNVNLVSCSTDTDADGIPDLAEDANKNSLYIDDDTDKDGLKNYEDDDDDNDGILTINEDANNNGNPADDDTNVNGVPDYLEAESTLSTRKAIVLDFSLYPNPVKNGFNIESKHGINSICIYTVSGRVVEKSNYEKPELLISVSSKNLSKGTYFIKIISEYGTAYKRLVKE</sequence>